<dbReference type="EMBL" id="CP014143">
    <property type="protein sequence ID" value="AOS96933.1"/>
    <property type="molecule type" value="Genomic_DNA"/>
</dbReference>
<feature type="signal peptide" evidence="1">
    <location>
        <begin position="1"/>
        <end position="20"/>
    </location>
</feature>
<name>A0A1C9W702_9GAMM</name>
<dbReference type="STRING" id="1769779.AUP74_01496"/>
<keyword evidence="3" id="KW-1185">Reference proteome</keyword>
<reference evidence="3" key="1">
    <citation type="submission" date="2016-01" db="EMBL/GenBank/DDBJ databases">
        <title>Complete genome sequence of Microbulbifer sp. CCB-MM1, a halophile isolated from Matang Mangrove Forest, Perak.</title>
        <authorList>
            <person name="Moh T.H."/>
            <person name="Dinesh B."/>
            <person name="Lau N.-S."/>
            <person name="Go F."/>
            <person name="Alexander Chong S.-C."/>
        </authorList>
    </citation>
    <scope>NUCLEOTIDE SEQUENCE [LARGE SCALE GENOMIC DNA]</scope>
    <source>
        <strain evidence="3">CCB-MM1</strain>
    </source>
</reference>
<feature type="chain" id="PRO_5008895503" description="Lipocalin-like domain-containing protein" evidence="1">
    <location>
        <begin position="21"/>
        <end position="133"/>
    </location>
</feature>
<dbReference type="AlphaFoldDB" id="A0A1C9W702"/>
<organism evidence="2 3">
    <name type="scientific">Microbulbifer aggregans</name>
    <dbReference type="NCBI Taxonomy" id="1769779"/>
    <lineage>
        <taxon>Bacteria</taxon>
        <taxon>Pseudomonadati</taxon>
        <taxon>Pseudomonadota</taxon>
        <taxon>Gammaproteobacteria</taxon>
        <taxon>Cellvibrionales</taxon>
        <taxon>Microbulbiferaceae</taxon>
        <taxon>Microbulbifer</taxon>
    </lineage>
</organism>
<protein>
    <recommendedName>
        <fullName evidence="4">Lipocalin-like domain-containing protein</fullName>
    </recommendedName>
</protein>
<evidence type="ECO:0000313" key="2">
    <source>
        <dbReference type="EMBL" id="AOS96933.1"/>
    </source>
</evidence>
<sequence precursor="true">MMKKIVGMSCLLSLSSLALAEDLTGVWQLVSGEYVNGSGDLVDYQDHDLQSLKVISRSHFSFTSMKGTEFWASGAGTYEVADGKYTEKLQHNSFGEEAGTLYIFDTKIEGEYWYNSRWEDGKRVEYEVWKRVE</sequence>
<dbReference type="Proteomes" id="UP000095672">
    <property type="component" value="Chromosome"/>
</dbReference>
<evidence type="ECO:0000256" key="1">
    <source>
        <dbReference type="SAM" id="SignalP"/>
    </source>
</evidence>
<accession>A0A1C9W702</accession>
<dbReference type="Gene3D" id="2.40.128.490">
    <property type="entry name" value="Uncharacterised protein PF14869, DUF4488"/>
    <property type="match status" value="1"/>
</dbReference>
<dbReference type="KEGG" id="micc:AUP74_01496"/>
<proteinExistence type="predicted"/>
<gene>
    <name evidence="2" type="ORF">AUP74_01496</name>
</gene>
<evidence type="ECO:0000313" key="3">
    <source>
        <dbReference type="Proteomes" id="UP000095672"/>
    </source>
</evidence>
<evidence type="ECO:0008006" key="4">
    <source>
        <dbReference type="Google" id="ProtNLM"/>
    </source>
</evidence>
<keyword evidence="1" id="KW-0732">Signal</keyword>